<dbReference type="PANTHER" id="PTHR43718">
    <property type="entry name" value="LON PROTEASE"/>
    <property type="match status" value="1"/>
</dbReference>
<dbReference type="SMART" id="SM00382">
    <property type="entry name" value="AAA"/>
    <property type="match status" value="1"/>
</dbReference>
<evidence type="ECO:0000256" key="1">
    <source>
        <dbReference type="ARBA" id="ARBA00022670"/>
    </source>
</evidence>
<dbReference type="OMA" id="TENIKHG"/>
<dbReference type="GO" id="GO:0004176">
    <property type="term" value="F:ATP-dependent peptidase activity"/>
    <property type="evidence" value="ECO:0007669"/>
    <property type="project" value="InterPro"/>
</dbReference>
<dbReference type="GO" id="GO:0005759">
    <property type="term" value="C:mitochondrial matrix"/>
    <property type="evidence" value="ECO:0007669"/>
    <property type="project" value="TreeGrafter"/>
</dbReference>
<keyword evidence="2" id="KW-0547">Nucleotide-binding</keyword>
<evidence type="ECO:0000313" key="10">
    <source>
        <dbReference type="Proteomes" id="UP000030689"/>
    </source>
</evidence>
<dbReference type="Gene3D" id="1.20.5.5270">
    <property type="match status" value="1"/>
</dbReference>
<dbReference type="KEGG" id="eus:EUTSA_v100220931m"/>
<dbReference type="InterPro" id="IPR027417">
    <property type="entry name" value="P-loop_NTPase"/>
</dbReference>
<evidence type="ECO:0000256" key="4">
    <source>
        <dbReference type="ARBA" id="ARBA00022825"/>
    </source>
</evidence>
<keyword evidence="1" id="KW-0645">Protease</keyword>
<dbReference type="eggNOG" id="KOG2004">
    <property type="taxonomic scope" value="Eukaryota"/>
</dbReference>
<comment type="catalytic activity">
    <reaction evidence="6">
        <text>Hydrolysis of proteins in presence of ATP.</text>
        <dbReference type="EC" id="3.4.21.53"/>
    </reaction>
</comment>
<dbReference type="InterPro" id="IPR046336">
    <property type="entry name" value="Lon_prtase_N_sf"/>
</dbReference>
<dbReference type="GO" id="GO:0004252">
    <property type="term" value="F:serine-type endopeptidase activity"/>
    <property type="evidence" value="ECO:0007669"/>
    <property type="project" value="UniProtKB-EC"/>
</dbReference>
<dbReference type="InterPro" id="IPR004815">
    <property type="entry name" value="Lon_bac/euk-typ"/>
</dbReference>
<dbReference type="EMBL" id="KI517408">
    <property type="protein sequence ID" value="ESQ49481.1"/>
    <property type="molecule type" value="Genomic_DNA"/>
</dbReference>
<keyword evidence="10" id="KW-1185">Reference proteome</keyword>
<keyword evidence="3" id="KW-0378">Hydrolase</keyword>
<dbReference type="Gramene" id="ESQ49481">
    <property type="protein sequence ID" value="ESQ49481"/>
    <property type="gene ID" value="EUTSA_v100220931mg"/>
</dbReference>
<dbReference type="SUPFAM" id="SSF52540">
    <property type="entry name" value="P-loop containing nucleoside triphosphate hydrolases"/>
    <property type="match status" value="1"/>
</dbReference>
<dbReference type="InterPro" id="IPR027065">
    <property type="entry name" value="Lon_Prtase"/>
</dbReference>
<dbReference type="FunFam" id="1.20.5.5270:FF:000001">
    <property type="entry name" value="Lon protease homolog, mitochondrial"/>
    <property type="match status" value="1"/>
</dbReference>
<sequence>MLKLLTLNAYGAHHVIPAIRVGSNPVKSPLFKALTQLTGWNRSSHELGRRAFCSDSKAAESVIALPLPNKPLFPGFYMPIYVKDPKLLAALQESRKRQTPYAGAFLLKDDASTDSSDTSDSETEDIVGKLKGKELLNRIHEVGTLAQISSIQGEQVILIGRRRLRITEMVSKDPLSVKVDHLKDEPYDKDDDVIKATYFEVMSTLRDVLKTTTLWRDQVQKYTQACSLHIWHCLRHIGDFNYQHLADFGAGISGANKHQNQGVLEELDVHKRLELTLELLKKEVEINKIQASIAKIAEEKFSGAQRRYLLEEQLKAIKKKLGVQTDQKSEFSGKYREKIDSIKDKIPGNVLKVIEEEITRLEFLETRSGEFDVTCDHLDWLTVLPWGNFSDENPDILRAGKILDEDHHGLSDVKERILEFIAVRKLRGTSKGKIICLSGPPGVGKTSIGRSIARALDRKFFRFSVGGLSDVAEIKGYRRTYIGATPGKLVQCLKTVGTENPLVLIDEIDKLGGKGHKGDPASALLEVLDPEQNANFLDHYLDVTIDLSKVLFVCTANVTNTIPGPLLDRME</sequence>
<dbReference type="GO" id="GO:0016887">
    <property type="term" value="F:ATP hydrolysis activity"/>
    <property type="evidence" value="ECO:0007669"/>
    <property type="project" value="InterPro"/>
</dbReference>
<dbReference type="FunFam" id="2.30.130.40:FF:000007">
    <property type="entry name" value="Lon protease homolog, mitochondrial"/>
    <property type="match status" value="1"/>
</dbReference>
<dbReference type="InterPro" id="IPR015947">
    <property type="entry name" value="PUA-like_sf"/>
</dbReference>
<dbReference type="GO" id="GO:0003697">
    <property type="term" value="F:single-stranded DNA binding"/>
    <property type="evidence" value="ECO:0007669"/>
    <property type="project" value="TreeGrafter"/>
</dbReference>
<dbReference type="CDD" id="cd19500">
    <property type="entry name" value="RecA-like_Lon"/>
    <property type="match status" value="1"/>
</dbReference>
<dbReference type="AlphaFoldDB" id="V4NS57"/>
<dbReference type="Gene3D" id="2.30.130.40">
    <property type="entry name" value="LON domain-like"/>
    <property type="match status" value="1"/>
</dbReference>
<evidence type="ECO:0000256" key="5">
    <source>
        <dbReference type="ARBA" id="ARBA00022840"/>
    </source>
</evidence>
<dbReference type="STRING" id="72664.V4NS57"/>
<dbReference type="GO" id="GO:0007005">
    <property type="term" value="P:mitochondrion organization"/>
    <property type="evidence" value="ECO:0007669"/>
    <property type="project" value="TreeGrafter"/>
</dbReference>
<accession>V4NS57</accession>
<dbReference type="PANTHER" id="PTHR43718:SF14">
    <property type="entry name" value="LON PROTEASE HOMOLOG 3, MITOCHONDRIAL-RELATED"/>
    <property type="match status" value="1"/>
</dbReference>
<reference evidence="9 10" key="1">
    <citation type="journal article" date="2013" name="Front. Plant Sci.">
        <title>The Reference Genome of the Halophytic Plant Eutrema salsugineum.</title>
        <authorList>
            <person name="Yang R."/>
            <person name="Jarvis D.E."/>
            <person name="Chen H."/>
            <person name="Beilstein M.A."/>
            <person name="Grimwood J."/>
            <person name="Jenkins J."/>
            <person name="Shu S."/>
            <person name="Prochnik S."/>
            <person name="Xin M."/>
            <person name="Ma C."/>
            <person name="Schmutz J."/>
            <person name="Wing R.A."/>
            <person name="Mitchell-Olds T."/>
            <person name="Schumaker K.S."/>
            <person name="Wang X."/>
        </authorList>
    </citation>
    <scope>NUCLEOTIDE SEQUENCE [LARGE SCALE GENOMIC DNA]</scope>
</reference>
<dbReference type="Proteomes" id="UP000030689">
    <property type="component" value="Unassembled WGS sequence"/>
</dbReference>
<evidence type="ECO:0000259" key="8">
    <source>
        <dbReference type="PROSITE" id="PS51787"/>
    </source>
</evidence>
<evidence type="ECO:0000256" key="7">
    <source>
        <dbReference type="ARBA" id="ARBA00066743"/>
    </source>
</evidence>
<dbReference type="PROSITE" id="PS51787">
    <property type="entry name" value="LON_N"/>
    <property type="match status" value="1"/>
</dbReference>
<dbReference type="SMART" id="SM00464">
    <property type="entry name" value="LON"/>
    <property type="match status" value="1"/>
</dbReference>
<protein>
    <recommendedName>
        <fullName evidence="7">endopeptidase La</fullName>
        <ecNumber evidence="7">3.4.21.53</ecNumber>
    </recommendedName>
</protein>
<feature type="domain" description="Lon N-terminal" evidence="8">
    <location>
        <begin position="62"/>
        <end position="284"/>
    </location>
</feature>
<dbReference type="SUPFAM" id="SSF88697">
    <property type="entry name" value="PUA domain-like"/>
    <property type="match status" value="1"/>
</dbReference>
<dbReference type="Gene3D" id="1.20.58.1480">
    <property type="match status" value="1"/>
</dbReference>
<dbReference type="Pfam" id="PF00004">
    <property type="entry name" value="AAA"/>
    <property type="match status" value="1"/>
</dbReference>
<evidence type="ECO:0000256" key="2">
    <source>
        <dbReference type="ARBA" id="ARBA00022741"/>
    </source>
</evidence>
<dbReference type="EC" id="3.4.21.53" evidence="7"/>
<dbReference type="InterPro" id="IPR003959">
    <property type="entry name" value="ATPase_AAA_core"/>
</dbReference>
<evidence type="ECO:0000256" key="6">
    <source>
        <dbReference type="ARBA" id="ARBA00050665"/>
    </source>
</evidence>
<dbReference type="InterPro" id="IPR003593">
    <property type="entry name" value="AAA+_ATPase"/>
</dbReference>
<dbReference type="FunFam" id="3.40.50.300:FF:000021">
    <property type="entry name" value="Lon protease homolog"/>
    <property type="match status" value="1"/>
</dbReference>
<gene>
    <name evidence="9" type="ORF">EUTSA_v100220931mg</name>
</gene>
<feature type="non-terminal residue" evidence="9">
    <location>
        <position position="571"/>
    </location>
</feature>
<keyword evidence="4" id="KW-0720">Serine protease</keyword>
<organism evidence="9 10">
    <name type="scientific">Eutrema salsugineum</name>
    <name type="common">Saltwater cress</name>
    <name type="synonym">Sisymbrium salsugineum</name>
    <dbReference type="NCBI Taxonomy" id="72664"/>
    <lineage>
        <taxon>Eukaryota</taxon>
        <taxon>Viridiplantae</taxon>
        <taxon>Streptophyta</taxon>
        <taxon>Embryophyta</taxon>
        <taxon>Tracheophyta</taxon>
        <taxon>Spermatophyta</taxon>
        <taxon>Magnoliopsida</taxon>
        <taxon>eudicotyledons</taxon>
        <taxon>Gunneridae</taxon>
        <taxon>Pentapetalae</taxon>
        <taxon>rosids</taxon>
        <taxon>malvids</taxon>
        <taxon>Brassicales</taxon>
        <taxon>Brassicaceae</taxon>
        <taxon>Eutremeae</taxon>
        <taxon>Eutrema</taxon>
    </lineage>
</organism>
<name>V4NS57_EUTSA</name>
<keyword evidence="5" id="KW-0067">ATP-binding</keyword>
<evidence type="ECO:0000256" key="3">
    <source>
        <dbReference type="ARBA" id="ARBA00022801"/>
    </source>
</evidence>
<evidence type="ECO:0000313" key="9">
    <source>
        <dbReference type="EMBL" id="ESQ49481.1"/>
    </source>
</evidence>
<dbReference type="NCBIfam" id="TIGR00763">
    <property type="entry name" value="lon"/>
    <property type="match status" value="1"/>
</dbReference>
<dbReference type="GO" id="GO:0051131">
    <property type="term" value="P:chaperone-mediated protein complex assembly"/>
    <property type="evidence" value="ECO:0007669"/>
    <property type="project" value="TreeGrafter"/>
</dbReference>
<dbReference type="Gene3D" id="3.40.50.300">
    <property type="entry name" value="P-loop containing nucleotide triphosphate hydrolases"/>
    <property type="match status" value="1"/>
</dbReference>
<dbReference type="GO" id="GO:0005524">
    <property type="term" value="F:ATP binding"/>
    <property type="evidence" value="ECO:0007669"/>
    <property type="project" value="UniProtKB-KW"/>
</dbReference>
<dbReference type="Pfam" id="PF02190">
    <property type="entry name" value="LON_substr_bdg"/>
    <property type="match status" value="1"/>
</dbReference>
<dbReference type="InterPro" id="IPR003111">
    <property type="entry name" value="Lon_prtase_N"/>
</dbReference>
<dbReference type="GO" id="GO:0006515">
    <property type="term" value="P:protein quality control for misfolded or incompletely synthesized proteins"/>
    <property type="evidence" value="ECO:0007669"/>
    <property type="project" value="TreeGrafter"/>
</dbReference>
<proteinExistence type="predicted"/>